<sequence>MDKQFYVYVMASKKNGTLYIGITSNLVKRVWEHKNNAVEGFTKKYEVHQLVYYEQHESSYSAIQREKRLKEWKRKWKLDLIEGMNPEWKDLYDEII</sequence>
<dbReference type="EMBL" id="CP025120">
    <property type="protein sequence ID" value="AUD79607.1"/>
    <property type="molecule type" value="Genomic_DNA"/>
</dbReference>
<keyword evidence="2" id="KW-0378">Hydrolase</keyword>
<organism evidence="2 3">
    <name type="scientific">Kangiella profundi</name>
    <dbReference type="NCBI Taxonomy" id="1561924"/>
    <lineage>
        <taxon>Bacteria</taxon>
        <taxon>Pseudomonadati</taxon>
        <taxon>Pseudomonadota</taxon>
        <taxon>Gammaproteobacteria</taxon>
        <taxon>Kangiellales</taxon>
        <taxon>Kangiellaceae</taxon>
        <taxon>Kangiella</taxon>
    </lineage>
</organism>
<evidence type="ECO:0000313" key="2">
    <source>
        <dbReference type="EMBL" id="AUD79607.1"/>
    </source>
</evidence>
<gene>
    <name evidence="2" type="ORF">CW740_10280</name>
</gene>
<dbReference type="CDD" id="cd10448">
    <property type="entry name" value="GIY-YIG_unchar_3"/>
    <property type="match status" value="1"/>
</dbReference>
<dbReference type="Pfam" id="PF01541">
    <property type="entry name" value="GIY-YIG"/>
    <property type="match status" value="1"/>
</dbReference>
<evidence type="ECO:0000313" key="3">
    <source>
        <dbReference type="Proteomes" id="UP000232693"/>
    </source>
</evidence>
<evidence type="ECO:0000256" key="1">
    <source>
        <dbReference type="ARBA" id="ARBA00007435"/>
    </source>
</evidence>
<dbReference type="SUPFAM" id="SSF82771">
    <property type="entry name" value="GIY-YIG endonuclease"/>
    <property type="match status" value="1"/>
</dbReference>
<name>A0A2K9ADT9_9GAMM</name>
<dbReference type="Gene3D" id="3.40.1440.10">
    <property type="entry name" value="GIY-YIG endonuclease"/>
    <property type="match status" value="1"/>
</dbReference>
<dbReference type="InterPro" id="IPR000305">
    <property type="entry name" value="GIY-YIG_endonuc"/>
</dbReference>
<keyword evidence="2" id="KW-0255">Endonuclease</keyword>
<dbReference type="PANTHER" id="PTHR34477:SF5">
    <property type="entry name" value="BSL5627 PROTEIN"/>
    <property type="match status" value="1"/>
</dbReference>
<accession>A0A2K9ADT9</accession>
<dbReference type="PROSITE" id="PS50164">
    <property type="entry name" value="GIY_YIG"/>
    <property type="match status" value="1"/>
</dbReference>
<dbReference type="Proteomes" id="UP000232693">
    <property type="component" value="Chromosome"/>
</dbReference>
<comment type="similarity">
    <text evidence="1">Belongs to the UPF0213 family.</text>
</comment>
<keyword evidence="3" id="KW-1185">Reference proteome</keyword>
<dbReference type="RefSeq" id="WP_106647414.1">
    <property type="nucleotide sequence ID" value="NZ_BMGO01000001.1"/>
</dbReference>
<proteinExistence type="inferred from homology"/>
<dbReference type="PANTHER" id="PTHR34477">
    <property type="entry name" value="UPF0213 PROTEIN YHBQ"/>
    <property type="match status" value="1"/>
</dbReference>
<protein>
    <submittedName>
        <fullName evidence="2">Endonuclease</fullName>
    </submittedName>
</protein>
<dbReference type="InterPro" id="IPR050190">
    <property type="entry name" value="UPF0213_domain"/>
</dbReference>
<dbReference type="OrthoDB" id="9807770at2"/>
<reference evidence="2 3" key="1">
    <citation type="submission" date="2017-12" db="EMBL/GenBank/DDBJ databases">
        <title>Kangiella profundi FT102 completed genome.</title>
        <authorList>
            <person name="Xu J."/>
            <person name="Wang J."/>
            <person name="Lu Y."/>
        </authorList>
    </citation>
    <scope>NUCLEOTIDE SEQUENCE [LARGE SCALE GENOMIC DNA]</scope>
    <source>
        <strain evidence="2 3">FT102</strain>
    </source>
</reference>
<dbReference type="KEGG" id="kpd:CW740_10280"/>
<dbReference type="SMART" id="SM00465">
    <property type="entry name" value="GIYc"/>
    <property type="match status" value="1"/>
</dbReference>
<dbReference type="GO" id="GO:0004519">
    <property type="term" value="F:endonuclease activity"/>
    <property type="evidence" value="ECO:0007669"/>
    <property type="project" value="UniProtKB-KW"/>
</dbReference>
<dbReference type="InterPro" id="IPR035901">
    <property type="entry name" value="GIY-YIG_endonuc_sf"/>
</dbReference>
<dbReference type="AlphaFoldDB" id="A0A2K9ADT9"/>
<keyword evidence="2" id="KW-0540">Nuclease</keyword>